<dbReference type="RefSeq" id="WP_164566560.1">
    <property type="nucleotide sequence ID" value="NZ_WUFC01000046.1"/>
</dbReference>
<sequence length="133" mass="13701">MANAIYPKFKEALMQAASNSSLAGTVKVALVDTGVTAYSAAHDFYDDISAAVVGTPQAIGNKTYTNGTFDGDDVTFTAVAGDRAEAIVIYIDTGNPATSRLVAYLDTGQTGLPVTPNGGDISISWNASGIFTL</sequence>
<proteinExistence type="predicted"/>
<dbReference type="Proteomes" id="UP000661163">
    <property type="component" value="Unassembled WGS sequence"/>
</dbReference>
<name>A0AAE4YY07_9HYPH</name>
<reference evidence="1 2" key="1">
    <citation type="submission" date="2019-12" db="EMBL/GenBank/DDBJ databases">
        <title>Rhizobium genotypes associated with high levels of biological nitrogen fixation by grain legumes in a temperate-maritime cropping system.</title>
        <authorList>
            <person name="Maluk M."/>
            <person name="Francesc Ferrando Molina F."/>
            <person name="Lopez Del Egido L."/>
            <person name="Lafos M."/>
            <person name="Langarica-Fuentes A."/>
            <person name="Gebre Yohannes G."/>
            <person name="Young M.W."/>
            <person name="Martin P."/>
            <person name="Gantlett R."/>
            <person name="Kenicer G."/>
            <person name="Hawes C."/>
            <person name="Begg G.S."/>
            <person name="Quilliam R.S."/>
            <person name="Squire G.R."/>
            <person name="Poole P.S."/>
            <person name="Young P.W."/>
            <person name="Iannetta P.M."/>
            <person name="James E.K."/>
        </authorList>
    </citation>
    <scope>NUCLEOTIDE SEQUENCE [LARGE SCALE GENOMIC DNA]</scope>
    <source>
        <strain evidence="1 2">JHI985</strain>
    </source>
</reference>
<protein>
    <submittedName>
        <fullName evidence="1">Uncharacterized protein</fullName>
    </submittedName>
</protein>
<gene>
    <name evidence="1" type="ORF">GR217_34410</name>
</gene>
<evidence type="ECO:0000313" key="2">
    <source>
        <dbReference type="Proteomes" id="UP000661163"/>
    </source>
</evidence>
<dbReference type="AlphaFoldDB" id="A0AAE4YY07"/>
<dbReference type="EMBL" id="WUFC01000046">
    <property type="protein sequence ID" value="NEI52714.1"/>
    <property type="molecule type" value="Genomic_DNA"/>
</dbReference>
<accession>A0AAE4YY07</accession>
<organism evidence="1 2">
    <name type="scientific">Rhizobium ruizarguesonis</name>
    <dbReference type="NCBI Taxonomy" id="2081791"/>
    <lineage>
        <taxon>Bacteria</taxon>
        <taxon>Pseudomonadati</taxon>
        <taxon>Pseudomonadota</taxon>
        <taxon>Alphaproteobacteria</taxon>
        <taxon>Hyphomicrobiales</taxon>
        <taxon>Rhizobiaceae</taxon>
        <taxon>Rhizobium/Agrobacterium group</taxon>
        <taxon>Rhizobium</taxon>
    </lineage>
</organism>
<evidence type="ECO:0000313" key="1">
    <source>
        <dbReference type="EMBL" id="NEI52714.1"/>
    </source>
</evidence>
<comment type="caution">
    <text evidence="1">The sequence shown here is derived from an EMBL/GenBank/DDBJ whole genome shotgun (WGS) entry which is preliminary data.</text>
</comment>